<keyword evidence="4" id="KW-0175">Coiled coil</keyword>
<dbReference type="InterPro" id="IPR002048">
    <property type="entry name" value="EF_hand_dom"/>
</dbReference>
<dbReference type="InterPro" id="IPR000048">
    <property type="entry name" value="IQ_motif_EF-hand-BS"/>
</dbReference>
<dbReference type="GO" id="GO:0005509">
    <property type="term" value="F:calcium ion binding"/>
    <property type="evidence" value="ECO:0007669"/>
    <property type="project" value="InterPro"/>
</dbReference>
<evidence type="ECO:0000256" key="1">
    <source>
        <dbReference type="ARBA" id="ARBA00022723"/>
    </source>
</evidence>
<feature type="domain" description="EF-hand" evidence="6">
    <location>
        <begin position="1640"/>
        <end position="1675"/>
    </location>
</feature>
<keyword evidence="8" id="KW-1185">Reference proteome</keyword>
<dbReference type="OrthoDB" id="287147at2759"/>
<dbReference type="PANTHER" id="PTHR34524:SF6">
    <property type="entry name" value="CALCYPHOSINE LIKE"/>
    <property type="match status" value="1"/>
</dbReference>
<dbReference type="InterPro" id="IPR051581">
    <property type="entry name" value="Ca-bind"/>
</dbReference>
<dbReference type="Pfam" id="PF13833">
    <property type="entry name" value="EF-hand_8"/>
    <property type="match status" value="4"/>
</dbReference>
<feature type="region of interest" description="Disordered" evidence="5">
    <location>
        <begin position="1822"/>
        <end position="1920"/>
    </location>
</feature>
<feature type="domain" description="EF-hand" evidence="6">
    <location>
        <begin position="342"/>
        <end position="377"/>
    </location>
</feature>
<dbReference type="Pfam" id="PF13499">
    <property type="entry name" value="EF-hand_7"/>
    <property type="match status" value="1"/>
</dbReference>
<dbReference type="Proteomes" id="UP000187209">
    <property type="component" value="Unassembled WGS sequence"/>
</dbReference>
<evidence type="ECO:0000256" key="2">
    <source>
        <dbReference type="ARBA" id="ARBA00022737"/>
    </source>
</evidence>
<evidence type="ECO:0000313" key="7">
    <source>
        <dbReference type="EMBL" id="OMJ88312.1"/>
    </source>
</evidence>
<accession>A0A1R2CH17</accession>
<keyword evidence="2" id="KW-0677">Repeat</keyword>
<reference evidence="7 8" key="1">
    <citation type="submission" date="2016-11" db="EMBL/GenBank/DDBJ databases">
        <title>The macronuclear genome of Stentor coeruleus: a giant cell with tiny introns.</title>
        <authorList>
            <person name="Slabodnick M."/>
            <person name="Ruby J.G."/>
            <person name="Reiff S.B."/>
            <person name="Swart E.C."/>
            <person name="Gosai S."/>
            <person name="Prabakaran S."/>
            <person name="Witkowska E."/>
            <person name="Larue G.E."/>
            <person name="Fisher S."/>
            <person name="Freeman R.M."/>
            <person name="Gunawardena J."/>
            <person name="Chu W."/>
            <person name="Stover N.A."/>
            <person name="Gregory B.D."/>
            <person name="Nowacki M."/>
            <person name="Derisi J."/>
            <person name="Roy S.W."/>
            <person name="Marshall W.F."/>
            <person name="Sood P."/>
        </authorList>
    </citation>
    <scope>NUCLEOTIDE SEQUENCE [LARGE SCALE GENOMIC DNA]</scope>
    <source>
        <strain evidence="7">WM001</strain>
    </source>
</reference>
<dbReference type="InterPro" id="IPR018247">
    <property type="entry name" value="EF_Hand_1_Ca_BS"/>
</dbReference>
<sequence length="1920" mass="222159">MQELIFDVDLENEEKCLEAGKIIINENLSLKNIISKFANRQINVNSANEKEFLLKQVIRFLKGILKHSLSLPRQSLNKSNSEDEVKVEEVKKCFEEREMQTEIEEVNNEELEKKAEKLEKLEKHNKELELINANLSNELQKLKLSIENTEELKSKILQLTQDIADLEPKFMMKAHKRELELNTEVYDNTLNKVSVWQKAAVKIQAAWKGKKTRKAYFSLIKEHAEALKNYGKIPEREFLIKISKVLKAQRLTFEDCFRAADSNTRGLVTNESFIRFISKLNLNINQYQLTRLITILDEDLSGKLESQEFYETLAAYNLLSDKSKAQSYSQKVANKFQNILKDRQLDPTALFNACDKNQDGVISLIELRSLAQSIGMKKREAIALMDILDTDQSGTLKKDEFLRQTSNDMGLFKIENLSSTSAMRPNSLESIIKNIEATGVPLSKAFDIINFPSSGKVQVIYIESIFKKLFPNISIDDIKFVLNAIDITKSGNIYYKDLIEFLHKYSDPTLFSLPQCYGHISTVLSKLNRPLKNILSEKGFSTILDINSFIKLSTSTFAITEQQSIQVFNDISKYTGKVTLEDLERRFRKNDIEKGDESPRSKDQNVVKDVIGFFDKCNLKIDYIFRCADKENDGKVSANEFLLALNKLVPNMNERLLKDFAGVLPLEITMRDLEILLPKSANVQFDQFGMTEDEVYWILIMYGAIGRLGTSPEVIFHDADKNSDGKILIEEFKNAVKKCIPGSLLTYTDICMIFKAFDKDNNGFIDLGEFVRKLAESQKSMFYDKVIEKVAAEKNNYEVFRITVKSLKTDSDFPIPPLPLKHISKKKEYQETFENLASYIQPNIKTHEYLLQFKLRLSSIITARSIMRVFNLTYYQAEEIFRSLDLHNKGITYCFVLCTVLDSYRTQMNLLPMPHNPSADSNNISLIKKCLMACKNNPVFTFLPPLDLPLNWENIQALNLEQHEVFLLKAAFPKSPYYYHLATTLLNCSVGLILCPIEILHNIIQINNIYIQAGEYFERYSIHPSDCLNKSVFIDKMMSIFSISSVEADSLYLKCYGTKKKGFIWDFFTFFDQVMCMYSNGELLHNMGKLPFNGETNLSLIVKEFYSMLAGFLDKPMARYGLNMLGNYTENEFCDAFNGFSVSNQETLTYLSLMKMNKNNKIRCYHLVCVVNSYRTVENPLEVPLNLGFVVESIGLNMNGISFIKVKNYRLSDTLLENDVKNLFPNIEKSIISSFFNFIDFFGRGFVFAHQIATLVDLAYKSKNDIFEFPFCGNSKARENIKKLFSQNSRHLDVYKKDAITYYMSNKIIPEDLIDYPRFLKAFSYELTDTEAKAVFSCIDITKDGKIKTYHYISCVESYCRNTSNLNNSISLSPLQNIYQLVLEIPDSMSTIEYFIDIPYYTLITTSFFNKYLIKNFSLPIDTIEVLINQITQNQKDTFFFYQFLSIIDIYRNCIENQTIKREPIMLPYKHKEKNIQLDLLLTKFSEILDLANRGSCDYFWTKGIDPTEEISIQEFFVSMVDMNKQQCGLIFSEIDIRKVGKVFLYHLLAVIESYRKMTIENFNKPVVAKKNIGKQEVQSLIETPLQEALNKLGRYFAGDNPKKRPLTANEIFSSMDVNNDGSVSMNEFLDCMNLLPLNLTQNQIYLLLKQVDLNNDGFIDYKEFTNFILEYLKKPNLCTLPSVIIEKPQAKEVKGLNKNWKFKENTLEDAVLKIKMYIENNKTSTSAIEIVFGKIDYMKSMIMTHNEMILALDRLRLGLSDKQKEELIMLVDKNKNDEIKYQIFIDFLYRYSFEEVPEDYMKKYEDIIGKLNEIEENAESLKSFVEDDTEQKKDEEEGKDRKKNEKIADSKKDKKKDKGGNVQEDKKKDKSKNKQDKRKEKIEEEKGKEEKVKGKDKEGDANKRKSKIIDEDKGKKKKK</sequence>
<evidence type="ECO:0000256" key="3">
    <source>
        <dbReference type="ARBA" id="ARBA00022837"/>
    </source>
</evidence>
<feature type="domain" description="EF-hand" evidence="6">
    <location>
        <begin position="616"/>
        <end position="651"/>
    </location>
</feature>
<dbReference type="PANTHER" id="PTHR34524">
    <property type="entry name" value="CALCYPHOSIN"/>
    <property type="match status" value="1"/>
</dbReference>
<comment type="caution">
    <text evidence="7">The sequence shown here is derived from an EMBL/GenBank/DDBJ whole genome shotgun (WGS) entry which is preliminary data.</text>
</comment>
<dbReference type="PROSITE" id="PS50096">
    <property type="entry name" value="IQ"/>
    <property type="match status" value="1"/>
</dbReference>
<feature type="coiled-coil region" evidence="4">
    <location>
        <begin position="96"/>
        <end position="152"/>
    </location>
</feature>
<dbReference type="SMART" id="SM00054">
    <property type="entry name" value="EFh"/>
    <property type="match status" value="12"/>
</dbReference>
<dbReference type="CDD" id="cd00051">
    <property type="entry name" value="EFh"/>
    <property type="match status" value="3"/>
</dbReference>
<feature type="domain" description="EF-hand" evidence="6">
    <location>
        <begin position="473"/>
        <end position="508"/>
    </location>
</feature>
<gene>
    <name evidence="7" type="ORF">SteCoe_9816</name>
</gene>
<keyword evidence="1" id="KW-0479">Metal-binding</keyword>
<dbReference type="Gene3D" id="1.10.238.10">
    <property type="entry name" value="EF-hand"/>
    <property type="match status" value="7"/>
</dbReference>
<evidence type="ECO:0000256" key="5">
    <source>
        <dbReference type="SAM" id="MobiDB-lite"/>
    </source>
</evidence>
<dbReference type="EMBL" id="MPUH01000154">
    <property type="protein sequence ID" value="OMJ88312.1"/>
    <property type="molecule type" value="Genomic_DNA"/>
</dbReference>
<dbReference type="PROSITE" id="PS50222">
    <property type="entry name" value="EF_HAND_2"/>
    <property type="match status" value="7"/>
</dbReference>
<protein>
    <recommendedName>
        <fullName evidence="6">EF-hand domain-containing protein</fullName>
    </recommendedName>
</protein>
<dbReference type="PROSITE" id="PS00018">
    <property type="entry name" value="EF_HAND_1"/>
    <property type="match status" value="4"/>
</dbReference>
<organism evidence="7 8">
    <name type="scientific">Stentor coeruleus</name>
    <dbReference type="NCBI Taxonomy" id="5963"/>
    <lineage>
        <taxon>Eukaryota</taxon>
        <taxon>Sar</taxon>
        <taxon>Alveolata</taxon>
        <taxon>Ciliophora</taxon>
        <taxon>Postciliodesmatophora</taxon>
        <taxon>Heterotrichea</taxon>
        <taxon>Heterotrichida</taxon>
        <taxon>Stentoridae</taxon>
        <taxon>Stentor</taxon>
    </lineage>
</organism>
<keyword evidence="3" id="KW-0106">Calcium</keyword>
<proteinExistence type="predicted"/>
<feature type="domain" description="EF-hand" evidence="6">
    <location>
        <begin position="1604"/>
        <end position="1639"/>
    </location>
</feature>
<feature type="compositionally biased region" description="Basic and acidic residues" evidence="5">
    <location>
        <begin position="1831"/>
        <end position="1920"/>
    </location>
</feature>
<feature type="domain" description="EF-hand" evidence="6">
    <location>
        <begin position="745"/>
        <end position="780"/>
    </location>
</feature>
<evidence type="ECO:0000259" key="6">
    <source>
        <dbReference type="PROSITE" id="PS50222"/>
    </source>
</evidence>
<dbReference type="Pfam" id="PF00612">
    <property type="entry name" value="IQ"/>
    <property type="match status" value="1"/>
</dbReference>
<name>A0A1R2CH17_9CILI</name>
<evidence type="ECO:0000313" key="8">
    <source>
        <dbReference type="Proteomes" id="UP000187209"/>
    </source>
</evidence>
<dbReference type="SUPFAM" id="SSF47473">
    <property type="entry name" value="EF-hand"/>
    <property type="match status" value="4"/>
</dbReference>
<dbReference type="CDD" id="cd23767">
    <property type="entry name" value="IQCD"/>
    <property type="match status" value="1"/>
</dbReference>
<evidence type="ECO:0000256" key="4">
    <source>
        <dbReference type="SAM" id="Coils"/>
    </source>
</evidence>
<feature type="domain" description="EF-hand" evidence="6">
    <location>
        <begin position="715"/>
        <end position="742"/>
    </location>
</feature>
<dbReference type="InterPro" id="IPR011992">
    <property type="entry name" value="EF-hand-dom_pair"/>
</dbReference>